<organism evidence="1 2">
    <name type="scientific">Lentinula aff. lateritia</name>
    <dbReference type="NCBI Taxonomy" id="2804960"/>
    <lineage>
        <taxon>Eukaryota</taxon>
        <taxon>Fungi</taxon>
        <taxon>Dikarya</taxon>
        <taxon>Basidiomycota</taxon>
        <taxon>Agaricomycotina</taxon>
        <taxon>Agaricomycetes</taxon>
        <taxon>Agaricomycetidae</taxon>
        <taxon>Agaricales</taxon>
        <taxon>Marasmiineae</taxon>
        <taxon>Omphalotaceae</taxon>
        <taxon>Lentinula</taxon>
    </lineage>
</organism>
<keyword evidence="1" id="KW-0378">Hydrolase</keyword>
<dbReference type="EMBL" id="MU795087">
    <property type="protein sequence ID" value="KAJ3810763.1"/>
    <property type="molecule type" value="Genomic_DNA"/>
</dbReference>
<evidence type="ECO:0000313" key="1">
    <source>
        <dbReference type="EMBL" id="KAJ3810763.1"/>
    </source>
</evidence>
<accession>A0ACC1U1Q3</accession>
<dbReference type="Proteomes" id="UP001163835">
    <property type="component" value="Unassembled WGS sequence"/>
</dbReference>
<evidence type="ECO:0000313" key="2">
    <source>
        <dbReference type="Proteomes" id="UP001163835"/>
    </source>
</evidence>
<sequence length="1020" mass="112486">MLSIEHENISRCDNASYKYAFVVTFSPDLQFDNYTLILKGQRIFLHSGEFHTFRLPVPSLWPDILDKFKAAGFNAISVYVHMGLVNPSPGVMDFDGYRSLGALYEAARLAGLWIVLRPDFGQYINGETTAGGLPHWVTSQVKSELRTTAADWNAAWTPYIQAIIGQTNQSQISNGGPVIAIQIDNEYDQEEGGPYFAEIEALYRDPSSGIEVPLTHNDPGMLDAFINGTGAVDLYGMDAYPQGLVVSNLSIWNPIGMNYHSYHEEANPSQPWYSPEFQSGAFDGWGPDATGYEDWRAVTDADFVSVFYLHTWASNAKLVNYYMLYGGTSWGALPYPYVYTSYDYGAAITEARTLTRKYTELKLQGIFLRSSPEFYKTDWIGTSSSNLTEGAIIPSSPPTSPAFVTLLRNLDTGAGFWIVRQNDSTSLALSSFKLNVTTADNQKLALPIVTSSINLDGRESKVITTDYAFGSRSRTLYSTALIFFSGSIDGIDVLFLYGDTDQEHEVALNLTGNANRTFQDHTHVQITSDGIPSTTIITVKSGFQGFIRLYESDTQLILFADKDNVSDFWAPTVAPENLTDLFANYWSIGTNETVLVGGPYLVRSAVISGTELALEGDLNATNTEQMQLTLIASSSVKSLTWNGENVALKPTAKGSRIRTGRIGSNQISIQIPDLEALEWKFNDSLPEVHTNFNDSDWAIANHTTTNIPFPMYYGDGRILYGCDYGFCENVVLWRGHFKASGSEKSVNLSINGGAAFAASVWLNDRFLNTSFGNSTNNANVIEETDEIFDLPTDALLTGQDNVITVVQDNMGINEAKQSEAINDDAKSPRGIRGFQLNAGNFTEWRVQGKVGGYVNYRDKVRGVLNEGGLFGERRGWHLPGFDTSSWASRKPSSGNPSSETGIGFFVASFNLSMPQGYDIPMSFTFSEPLGQPYRAYMFINGWMMGKRVANLGPQSKFPVHEGVLNYHGENTVAVALWSMTPNATVAPQLQLVIDGIFKGGVNVAAQWPIQCRESKCSRKQ</sequence>
<reference evidence="1" key="1">
    <citation type="submission" date="2022-09" db="EMBL/GenBank/DDBJ databases">
        <title>A Global Phylogenomic Analysis of the Shiitake Genus Lentinula.</title>
        <authorList>
            <consortium name="DOE Joint Genome Institute"/>
            <person name="Sierra-Patev S."/>
            <person name="Min B."/>
            <person name="Naranjo-Ortiz M."/>
            <person name="Looney B."/>
            <person name="Konkel Z."/>
            <person name="Slot J.C."/>
            <person name="Sakamoto Y."/>
            <person name="Steenwyk J.L."/>
            <person name="Rokas A."/>
            <person name="Carro J."/>
            <person name="Camarero S."/>
            <person name="Ferreira P."/>
            <person name="Molpeceres G."/>
            <person name="Ruiz-Duenas F.J."/>
            <person name="Serrano A."/>
            <person name="Henrissat B."/>
            <person name="Drula E."/>
            <person name="Hughes K.W."/>
            <person name="Mata J.L."/>
            <person name="Ishikawa N.K."/>
            <person name="Vargas-Isla R."/>
            <person name="Ushijima S."/>
            <person name="Smith C.A."/>
            <person name="Ahrendt S."/>
            <person name="Andreopoulos W."/>
            <person name="He G."/>
            <person name="Labutti K."/>
            <person name="Lipzen A."/>
            <person name="Ng V."/>
            <person name="Riley R."/>
            <person name="Sandor L."/>
            <person name="Barry K."/>
            <person name="Martinez A.T."/>
            <person name="Xiao Y."/>
            <person name="Gibbons J.G."/>
            <person name="Terashima K."/>
            <person name="Grigoriev I.V."/>
            <person name="Hibbett D.S."/>
        </authorList>
    </citation>
    <scope>NUCLEOTIDE SEQUENCE</scope>
    <source>
        <strain evidence="1">TMI1499</strain>
    </source>
</reference>
<gene>
    <name evidence="1" type="ORF">F5876DRAFT_88703</name>
</gene>
<keyword evidence="2" id="KW-1185">Reference proteome</keyword>
<proteinExistence type="predicted"/>
<protein>
    <submittedName>
        <fullName evidence="1">Glycoside hydrolase family 35 protein</fullName>
    </submittedName>
</protein>
<name>A0ACC1U1Q3_9AGAR</name>
<comment type="caution">
    <text evidence="1">The sequence shown here is derived from an EMBL/GenBank/DDBJ whole genome shotgun (WGS) entry which is preliminary data.</text>
</comment>